<dbReference type="OrthoDB" id="9777740at2"/>
<dbReference type="InterPro" id="IPR039650">
    <property type="entry name" value="HdrA-like"/>
</dbReference>
<accession>A0A2K1NZ86</accession>
<evidence type="ECO:0000313" key="7">
    <source>
        <dbReference type="Proteomes" id="UP000236434"/>
    </source>
</evidence>
<sequence length="431" mass="48368">MKYRKQVTIVGGGIAGFHAAIAASRSGLKTLLIEKNSTIGGLTTLGLINPFMKYWLDNQILIKGIFQELIERLKRKGGVFFNTFDSELMKIEMMKMLKESEVELLFKTMVTEVIKEENKIISLKAQSSNGETIEIESDFFVDASGDGIVGYLSGNECFVGDETGKNQALTIMFTIAGVDFESVRRDVKNNPKNFFAWVVPNMDVISVAGYFEELEEAKKEDPSLSIDHFFFVQLPGKGRVTVNTMNISKDSIDNSELSRSILEGTIMVEKILNFAKRYVKGFENAYLEKIAPEIGIRESRRVKGMYVFTGEDVRTYKKFPDGVVKGCYGIDIHSNEKKIDEKEKGFIPKYDDYYEIPLRSLISESYTNLAIVGRCFSSDFEGQSAARIQPTCAGMGQAIGSGIYLALSKNIELFKIHPDEIENQIQKTSKL</sequence>
<dbReference type="SUPFAM" id="SSF51905">
    <property type="entry name" value="FAD/NAD(P)-binding domain"/>
    <property type="match status" value="1"/>
</dbReference>
<evidence type="ECO:0000256" key="4">
    <source>
        <dbReference type="ARBA" id="ARBA00023004"/>
    </source>
</evidence>
<proteinExistence type="predicted"/>
<dbReference type="GO" id="GO:0016491">
    <property type="term" value="F:oxidoreductase activity"/>
    <property type="evidence" value="ECO:0007669"/>
    <property type="project" value="UniProtKB-KW"/>
</dbReference>
<comment type="caution">
    <text evidence="6">The sequence shown here is derived from an EMBL/GenBank/DDBJ whole genome shotgun (WGS) entry which is preliminary data.</text>
</comment>
<keyword evidence="3" id="KW-0560">Oxidoreductase</keyword>
<dbReference type="PANTHER" id="PTHR43498">
    <property type="entry name" value="FERREDOXIN:COB-COM HETERODISULFIDE REDUCTASE SUBUNIT A"/>
    <property type="match status" value="1"/>
</dbReference>
<keyword evidence="2" id="KW-0479">Metal-binding</keyword>
<dbReference type="Proteomes" id="UP000236434">
    <property type="component" value="Unassembled WGS sequence"/>
</dbReference>
<evidence type="ECO:0000256" key="3">
    <source>
        <dbReference type="ARBA" id="ARBA00023002"/>
    </source>
</evidence>
<dbReference type="EMBL" id="AZRL01000018">
    <property type="protein sequence ID" value="PNR95820.1"/>
    <property type="molecule type" value="Genomic_DNA"/>
</dbReference>
<dbReference type="GO" id="GO:0046872">
    <property type="term" value="F:metal ion binding"/>
    <property type="evidence" value="ECO:0007669"/>
    <property type="project" value="UniProtKB-KW"/>
</dbReference>
<evidence type="ECO:0000313" key="6">
    <source>
        <dbReference type="EMBL" id="PNR95820.1"/>
    </source>
</evidence>
<dbReference type="PANTHER" id="PTHR43498:SF1">
    <property type="entry name" value="COB--COM HETERODISULFIDE REDUCTASE IRON-SULFUR SUBUNIT A"/>
    <property type="match status" value="1"/>
</dbReference>
<protein>
    <submittedName>
        <fullName evidence="6">FAD binding protein</fullName>
    </submittedName>
</protein>
<dbReference type="AlphaFoldDB" id="A0A2K1NZ86"/>
<evidence type="ECO:0000256" key="1">
    <source>
        <dbReference type="ARBA" id="ARBA00022485"/>
    </source>
</evidence>
<keyword evidence="4" id="KW-0408">Iron</keyword>
<dbReference type="InterPro" id="IPR036188">
    <property type="entry name" value="FAD/NAD-bd_sf"/>
</dbReference>
<dbReference type="Pfam" id="PF12831">
    <property type="entry name" value="FAD_oxidored"/>
    <property type="match status" value="1"/>
</dbReference>
<dbReference type="Gene3D" id="3.50.50.60">
    <property type="entry name" value="FAD/NAD(P)-binding domain"/>
    <property type="match status" value="1"/>
</dbReference>
<dbReference type="GO" id="GO:0051539">
    <property type="term" value="F:4 iron, 4 sulfur cluster binding"/>
    <property type="evidence" value="ECO:0007669"/>
    <property type="project" value="UniProtKB-KW"/>
</dbReference>
<gene>
    <name evidence="6" type="ORF">X929_06995</name>
</gene>
<reference evidence="6 7" key="1">
    <citation type="submission" date="2013-12" db="EMBL/GenBank/DDBJ databases">
        <title>Comparative genomics of Petrotoga isolates.</title>
        <authorList>
            <person name="Nesbo C.L."/>
            <person name="Charchuk R."/>
            <person name="Chow K."/>
        </authorList>
    </citation>
    <scope>NUCLEOTIDE SEQUENCE [LARGE SCALE GENOMIC DNA]</scope>
    <source>
        <strain evidence="6 7">DSM 13574</strain>
    </source>
</reference>
<keyword evidence="1" id="KW-0004">4Fe-4S</keyword>
<evidence type="ECO:0000256" key="5">
    <source>
        <dbReference type="ARBA" id="ARBA00023014"/>
    </source>
</evidence>
<dbReference type="RefSeq" id="WP_103067275.1">
    <property type="nucleotide sequence ID" value="NZ_AZRL01000018.1"/>
</dbReference>
<organism evidence="6 7">
    <name type="scientific">Petrotoga olearia DSM 13574</name>
    <dbReference type="NCBI Taxonomy" id="1122955"/>
    <lineage>
        <taxon>Bacteria</taxon>
        <taxon>Thermotogati</taxon>
        <taxon>Thermotogota</taxon>
        <taxon>Thermotogae</taxon>
        <taxon>Petrotogales</taxon>
        <taxon>Petrotogaceae</taxon>
        <taxon>Petrotoga</taxon>
    </lineage>
</organism>
<evidence type="ECO:0000256" key="2">
    <source>
        <dbReference type="ARBA" id="ARBA00022723"/>
    </source>
</evidence>
<keyword evidence="5" id="KW-0411">Iron-sulfur</keyword>
<name>A0A2K1NZ86_9BACT</name>